<sequence>MEKKFSYSRILSDIGQHILDQSTNLVEKWTHSTVNDKIPVADFANSELVVDNKSSISSELHHVIQLCQFASELSQSDVSDADSVLRIPAVSDLYRSIILDFCWFITAFITSTDPPINASLVFGSRITLRGFNELNVIRIDLKSASPERSKNASPQRMSTVTGLMVRTCGFTNGSRLNTVSFGLDCSIAAAFLDFFTCLLTVRFFLLPFSKYSSTTSSSSSSKAVNSEPRKLSSRDTESDIFLSSITSEPSLEPDCSLTWRSHSWYISYAVVLTAGLSVINNAVLCLEQSSMKHSRDRDPASMSVPSTKMILGPGSRLLRSFNETSLSLLDSNGVWFWFSQFLNPKFGGTWWSNSGNSSNKRPVMVVGRRIDVPFISVSCTSSRNLLILILCERDEPKSDPLINVVALMRCVWLSLPGFKKKSLEWFHVGA</sequence>
<proteinExistence type="predicted"/>
<organism evidence="2 3">
    <name type="scientific">Ogataea philodendri</name>
    <dbReference type="NCBI Taxonomy" id="1378263"/>
    <lineage>
        <taxon>Eukaryota</taxon>
        <taxon>Fungi</taxon>
        <taxon>Dikarya</taxon>
        <taxon>Ascomycota</taxon>
        <taxon>Saccharomycotina</taxon>
        <taxon>Pichiomycetes</taxon>
        <taxon>Pichiales</taxon>
        <taxon>Pichiaceae</taxon>
        <taxon>Ogataea</taxon>
    </lineage>
</organism>
<evidence type="ECO:0000256" key="1">
    <source>
        <dbReference type="SAM" id="MobiDB-lite"/>
    </source>
</evidence>
<protein>
    <submittedName>
        <fullName evidence="2">Uncharacterized protein</fullName>
    </submittedName>
</protein>
<dbReference type="Proteomes" id="UP000769157">
    <property type="component" value="Unassembled WGS sequence"/>
</dbReference>
<dbReference type="AlphaFoldDB" id="A0A9P8P5N0"/>
<reference evidence="2" key="1">
    <citation type="journal article" date="2021" name="Open Biol.">
        <title>Shared evolutionary footprints suggest mitochondrial oxidative damage underlies multiple complex I losses in fungi.</title>
        <authorList>
            <person name="Schikora-Tamarit M.A."/>
            <person name="Marcet-Houben M."/>
            <person name="Nosek J."/>
            <person name="Gabaldon T."/>
        </authorList>
    </citation>
    <scope>NUCLEOTIDE SEQUENCE</scope>
    <source>
        <strain evidence="2">CBS6075</strain>
    </source>
</reference>
<dbReference type="GeneID" id="70235667"/>
<keyword evidence="3" id="KW-1185">Reference proteome</keyword>
<feature type="compositionally biased region" description="Low complexity" evidence="1">
    <location>
        <begin position="212"/>
        <end position="221"/>
    </location>
</feature>
<reference evidence="2" key="2">
    <citation type="submission" date="2021-01" db="EMBL/GenBank/DDBJ databases">
        <authorList>
            <person name="Schikora-Tamarit M.A."/>
        </authorList>
    </citation>
    <scope>NUCLEOTIDE SEQUENCE</scope>
    <source>
        <strain evidence="2">CBS6075</strain>
    </source>
</reference>
<evidence type="ECO:0000313" key="3">
    <source>
        <dbReference type="Proteomes" id="UP000769157"/>
    </source>
</evidence>
<evidence type="ECO:0000313" key="2">
    <source>
        <dbReference type="EMBL" id="KAH3665516.1"/>
    </source>
</evidence>
<comment type="caution">
    <text evidence="2">The sequence shown here is derived from an EMBL/GenBank/DDBJ whole genome shotgun (WGS) entry which is preliminary data.</text>
</comment>
<accession>A0A9P8P5N0</accession>
<feature type="region of interest" description="Disordered" evidence="1">
    <location>
        <begin position="212"/>
        <end position="231"/>
    </location>
</feature>
<name>A0A9P8P5N0_9ASCO</name>
<dbReference type="RefSeq" id="XP_046060720.1">
    <property type="nucleotide sequence ID" value="XM_046204703.1"/>
</dbReference>
<gene>
    <name evidence="2" type="ORF">OGAPHI_003702</name>
</gene>
<dbReference type="EMBL" id="JAEUBE010000295">
    <property type="protein sequence ID" value="KAH3665516.1"/>
    <property type="molecule type" value="Genomic_DNA"/>
</dbReference>